<dbReference type="SUPFAM" id="SSF52141">
    <property type="entry name" value="Uracil-DNA glycosylase-like"/>
    <property type="match status" value="1"/>
</dbReference>
<evidence type="ECO:0000313" key="13">
    <source>
        <dbReference type="EMBL" id="NIR75436.1"/>
    </source>
</evidence>
<dbReference type="EC" id="3.2.2.27" evidence="3"/>
<dbReference type="SMART" id="SM00986">
    <property type="entry name" value="UDG"/>
    <property type="match status" value="1"/>
</dbReference>
<dbReference type="InterPro" id="IPR051536">
    <property type="entry name" value="UDG_Type-4/5"/>
</dbReference>
<dbReference type="CDD" id="cd10030">
    <property type="entry name" value="UDG-F4_TTUDGA_SPO1dp_like"/>
    <property type="match status" value="1"/>
</dbReference>
<evidence type="ECO:0000256" key="2">
    <source>
        <dbReference type="ARBA" id="ARBA00006521"/>
    </source>
</evidence>
<name>A0AAE5C9F7_9BACT</name>
<evidence type="ECO:0000256" key="6">
    <source>
        <dbReference type="ARBA" id="ARBA00022723"/>
    </source>
</evidence>
<evidence type="ECO:0000256" key="10">
    <source>
        <dbReference type="ARBA" id="ARBA00023014"/>
    </source>
</evidence>
<dbReference type="NCBIfam" id="TIGR00758">
    <property type="entry name" value="UDG_fam4"/>
    <property type="match status" value="1"/>
</dbReference>
<keyword evidence="5" id="KW-0004">4Fe-4S</keyword>
<gene>
    <name evidence="13" type="ORF">GWO12_10060</name>
</gene>
<keyword evidence="9" id="KW-0408">Iron</keyword>
<dbReference type="GO" id="GO:0004844">
    <property type="term" value="F:uracil DNA N-glycosylase activity"/>
    <property type="evidence" value="ECO:0007669"/>
    <property type="project" value="UniProtKB-EC"/>
</dbReference>
<dbReference type="PANTHER" id="PTHR33693:SF1">
    <property type="entry name" value="TYPE-4 URACIL-DNA GLYCOSYLASE"/>
    <property type="match status" value="1"/>
</dbReference>
<evidence type="ECO:0000256" key="3">
    <source>
        <dbReference type="ARBA" id="ARBA00012030"/>
    </source>
</evidence>
<keyword evidence="11" id="KW-0234">DNA repair</keyword>
<keyword evidence="10" id="KW-0411">Iron-sulfur</keyword>
<proteinExistence type="inferred from homology"/>
<protein>
    <recommendedName>
        <fullName evidence="4">Type-4 uracil-DNA glycosylase</fullName>
        <ecNumber evidence="3">3.2.2.27</ecNumber>
    </recommendedName>
</protein>
<dbReference type="Gene3D" id="3.40.470.10">
    <property type="entry name" value="Uracil-DNA glycosylase-like domain"/>
    <property type="match status" value="1"/>
</dbReference>
<evidence type="ECO:0000256" key="7">
    <source>
        <dbReference type="ARBA" id="ARBA00022763"/>
    </source>
</evidence>
<dbReference type="GO" id="GO:0046872">
    <property type="term" value="F:metal ion binding"/>
    <property type="evidence" value="ECO:0007669"/>
    <property type="project" value="UniProtKB-KW"/>
</dbReference>
<feature type="domain" description="Uracil-DNA glycosylase-like" evidence="12">
    <location>
        <begin position="49"/>
        <end position="201"/>
    </location>
</feature>
<dbReference type="SMART" id="SM00987">
    <property type="entry name" value="UreE_C"/>
    <property type="match status" value="1"/>
</dbReference>
<evidence type="ECO:0000256" key="11">
    <source>
        <dbReference type="ARBA" id="ARBA00023204"/>
    </source>
</evidence>
<dbReference type="EMBL" id="JAACAK010000080">
    <property type="protein sequence ID" value="NIR75436.1"/>
    <property type="molecule type" value="Genomic_DNA"/>
</dbReference>
<dbReference type="Pfam" id="PF03167">
    <property type="entry name" value="UDG"/>
    <property type="match status" value="1"/>
</dbReference>
<keyword evidence="6" id="KW-0479">Metal-binding</keyword>
<organism evidence="13 14">
    <name type="scientific">Candidatus Kutchimonas denitrificans</name>
    <dbReference type="NCBI Taxonomy" id="3056748"/>
    <lineage>
        <taxon>Bacteria</taxon>
        <taxon>Pseudomonadati</taxon>
        <taxon>Gemmatimonadota</taxon>
        <taxon>Gemmatimonadia</taxon>
        <taxon>Candidatus Palauibacterales</taxon>
        <taxon>Candidatus Palauibacteraceae</taxon>
        <taxon>Candidatus Kutchimonas</taxon>
    </lineage>
</organism>
<evidence type="ECO:0000256" key="4">
    <source>
        <dbReference type="ARBA" id="ARBA00019403"/>
    </source>
</evidence>
<keyword evidence="8" id="KW-0378">Hydrolase</keyword>
<evidence type="ECO:0000256" key="8">
    <source>
        <dbReference type="ARBA" id="ARBA00022801"/>
    </source>
</evidence>
<dbReference type="InterPro" id="IPR005122">
    <property type="entry name" value="Uracil-DNA_glycosylase-like"/>
</dbReference>
<comment type="catalytic activity">
    <reaction evidence="1">
        <text>Hydrolyzes single-stranded DNA or mismatched double-stranded DNA and polynucleotides, releasing free uracil.</text>
        <dbReference type="EC" id="3.2.2.27"/>
    </reaction>
</comment>
<dbReference type="InterPro" id="IPR036895">
    <property type="entry name" value="Uracil-DNA_glycosylase-like_sf"/>
</dbReference>
<comment type="caution">
    <text evidence="13">The sequence shown here is derived from an EMBL/GenBank/DDBJ whole genome shotgun (WGS) entry which is preliminary data.</text>
</comment>
<dbReference type="GO" id="GO:0051539">
    <property type="term" value="F:4 iron, 4 sulfur cluster binding"/>
    <property type="evidence" value="ECO:0007669"/>
    <property type="project" value="UniProtKB-KW"/>
</dbReference>
<dbReference type="Proteomes" id="UP000702544">
    <property type="component" value="Unassembled WGS sequence"/>
</dbReference>
<evidence type="ECO:0000256" key="9">
    <source>
        <dbReference type="ARBA" id="ARBA00023004"/>
    </source>
</evidence>
<reference evidence="13 14" key="1">
    <citation type="submission" date="2020-01" db="EMBL/GenBank/DDBJ databases">
        <title>Genomes assembled from Gulf of Kutch pelagic sediment metagenomes.</title>
        <authorList>
            <person name="Chandrashekar M."/>
            <person name="Mahajan M.S."/>
            <person name="Dave K.J."/>
            <person name="Vatsa P."/>
            <person name="Nathani N.M."/>
        </authorList>
    </citation>
    <scope>NUCLEOTIDE SEQUENCE [LARGE SCALE GENOMIC DNA]</scope>
    <source>
        <strain evidence="13">KS3-K002</strain>
    </source>
</reference>
<dbReference type="GO" id="GO:0006281">
    <property type="term" value="P:DNA repair"/>
    <property type="evidence" value="ECO:0007669"/>
    <property type="project" value="UniProtKB-KW"/>
</dbReference>
<evidence type="ECO:0000259" key="12">
    <source>
        <dbReference type="SMART" id="SM00986"/>
    </source>
</evidence>
<evidence type="ECO:0000313" key="14">
    <source>
        <dbReference type="Proteomes" id="UP000702544"/>
    </source>
</evidence>
<keyword evidence="7" id="KW-0227">DNA damage</keyword>
<dbReference type="InterPro" id="IPR005273">
    <property type="entry name" value="Ura-DNA_glyco_family4"/>
</dbReference>
<evidence type="ECO:0000256" key="5">
    <source>
        <dbReference type="ARBA" id="ARBA00022485"/>
    </source>
</evidence>
<comment type="similarity">
    <text evidence="2">Belongs to the uracil-DNA glycosylase (UDG) superfamily. Type 4 (UDGa) family.</text>
</comment>
<evidence type="ECO:0000256" key="1">
    <source>
        <dbReference type="ARBA" id="ARBA00001400"/>
    </source>
</evidence>
<dbReference type="AlphaFoldDB" id="A0AAE5C9F7"/>
<sequence>MTDHDLSQGDFFAPPDPILTCGTIADLHDLARGCTRCEELVEARTQVVPGVGPPDARVFFIGEAPGRREDAQGEPFVGDAGAYLTELLEKIGLSRGEVFISNIVKCRPPENRNPKTPEIENCAPYLERQLALIKPELVVLLGRFALERFFPREKITESAGVPRRKTIAGHEMTFLPLLHPAFGIRRQDLKPEIEKSFWKIREMLDGAGGPAE</sequence>
<accession>A0AAE5C9F7</accession>
<dbReference type="PANTHER" id="PTHR33693">
    <property type="entry name" value="TYPE-5 URACIL-DNA GLYCOSYLASE"/>
    <property type="match status" value="1"/>
</dbReference>